<dbReference type="AlphaFoldDB" id="A0A2L1UYY1"/>
<organism evidence="2 3">
    <name type="scientific">Rahnella sikkimica</name>
    <dbReference type="NCBI Taxonomy" id="1805933"/>
    <lineage>
        <taxon>Bacteria</taxon>
        <taxon>Pseudomonadati</taxon>
        <taxon>Pseudomonadota</taxon>
        <taxon>Gammaproteobacteria</taxon>
        <taxon>Enterobacterales</taxon>
        <taxon>Yersiniaceae</taxon>
        <taxon>Rahnella</taxon>
    </lineage>
</organism>
<feature type="transmembrane region" description="Helical" evidence="1">
    <location>
        <begin position="74"/>
        <end position="107"/>
    </location>
</feature>
<evidence type="ECO:0000313" key="3">
    <source>
        <dbReference type="Proteomes" id="UP000239197"/>
    </source>
</evidence>
<protein>
    <submittedName>
        <fullName evidence="2">Uncharacterized protein</fullName>
    </submittedName>
</protein>
<gene>
    <name evidence="2" type="ORF">BV494_24675</name>
</gene>
<dbReference type="EMBL" id="CP019064">
    <property type="protein sequence ID" value="AVF38094.1"/>
    <property type="molecule type" value="Genomic_DNA"/>
</dbReference>
<keyword evidence="2" id="KW-0614">Plasmid</keyword>
<feature type="transmembrane region" description="Helical" evidence="1">
    <location>
        <begin position="16"/>
        <end position="39"/>
    </location>
</feature>
<proteinExistence type="predicted"/>
<dbReference type="KEGG" id="rox:BV494_24675"/>
<keyword evidence="3" id="KW-1185">Reference proteome</keyword>
<reference evidence="3" key="1">
    <citation type="submission" date="2017-01" db="EMBL/GenBank/DDBJ databases">
        <title>Genome sequence of Rouxiella sp. ERMR1:05.</title>
        <authorList>
            <person name="Kumar R."/>
            <person name="Singh D."/>
            <person name="Kumar S."/>
        </authorList>
    </citation>
    <scope>NUCLEOTIDE SEQUENCE [LARGE SCALE GENOMIC DNA]</scope>
    <source>
        <strain evidence="3">ERMR1:05</strain>
        <plasmid evidence="3">unnamed2</plasmid>
    </source>
</reference>
<geneLocation type="plasmid" evidence="2 3">
    <name>unnamed2</name>
</geneLocation>
<name>A0A2L1UYY1_9GAMM</name>
<evidence type="ECO:0000256" key="1">
    <source>
        <dbReference type="SAM" id="Phobius"/>
    </source>
</evidence>
<dbReference type="Proteomes" id="UP000239197">
    <property type="component" value="Plasmid unnamed2"/>
</dbReference>
<keyword evidence="1" id="KW-0472">Membrane</keyword>
<evidence type="ECO:0000313" key="2">
    <source>
        <dbReference type="EMBL" id="AVF38094.1"/>
    </source>
</evidence>
<keyword evidence="1" id="KW-0812">Transmembrane</keyword>
<keyword evidence="1" id="KW-1133">Transmembrane helix</keyword>
<sequence length="115" mass="12592">MDVKSSNRDLEECSTGLVFGLLLFSFCLIFLGGFIIYAFGSNVLDAIIGGYIYGGGNARMGIHSSKLTSGFEFWIALFVSISMLLLGMLFFTAAYFGIVTSIAEVIFRVKKMITK</sequence>
<accession>A0A2L1UYY1</accession>